<dbReference type="FunFam" id="3.40.50.300:FF:000578">
    <property type="entry name" value="probable ATP-dependent RNA helicase DHX35"/>
    <property type="match status" value="1"/>
</dbReference>
<keyword evidence="4" id="KW-0747">Spliceosome</keyword>
<evidence type="ECO:0000256" key="12">
    <source>
        <dbReference type="SAM" id="MobiDB-lite"/>
    </source>
</evidence>
<protein>
    <recommendedName>
        <fullName evidence="2">RNA helicase</fullName>
        <ecNumber evidence="2">3.6.4.13</ecNumber>
    </recommendedName>
</protein>
<dbReference type="GO" id="GO:0016787">
    <property type="term" value="F:hydrolase activity"/>
    <property type="evidence" value="ECO:0007669"/>
    <property type="project" value="UniProtKB-KW"/>
</dbReference>
<feature type="coiled-coil region" evidence="11">
    <location>
        <begin position="176"/>
        <end position="235"/>
    </location>
</feature>
<dbReference type="InterPro" id="IPR002464">
    <property type="entry name" value="DNA/RNA_helicase_DEAH_CS"/>
</dbReference>
<feature type="domain" description="Helicase ATP-binding" evidence="13">
    <location>
        <begin position="410"/>
        <end position="556"/>
    </location>
</feature>
<evidence type="ECO:0000256" key="6">
    <source>
        <dbReference type="ARBA" id="ARBA00022801"/>
    </source>
</evidence>
<dbReference type="Proteomes" id="UP001255856">
    <property type="component" value="Unassembled WGS sequence"/>
</dbReference>
<sequence>MSADKALRTWVEDNLYSLVGYAERALVDYVVSIAKKSKRPDALASTLEAQGLPPGASTRSFAIDLISRTSGAGSSGAAAPAASAQRLARQEAAAAVKRNSQYNLLVADEDEDLPPEAAPPESKSSRKEKRRSSRKTRSEQGDEAADGTLRDRAAREEFETRLRERDEARTRRLAEKKLSREELDDLERRRRAEAAEDRQATTAALRDISRQEYLKKREEAKLQELKDELEDEKYLFAGKAMTERERRELAYKEEVYRLAVARREQLAELEADDGYRLPAGGEEGAPRHDARLEALTARYHEPDAAGAGDGEAPWAQQEAYEAEQIKRALRAGRREEGAAARSYDLVFEDQIEFIVDQYLAGDEGALEEESKEARLEREREAREAAAKSEFERIQHDRRLLPIFPYREALLQAVAEHQVLIIVGETGSGKTTQIPQYLYEAGYGKAGRIGCTQPRRVAAMSVAARVATEVGAKLGAEVGYSIRFEDCTSDKTPDLASYSCMMVDEAHERTLHTDVLFGLVKDIARFRPELKLLISSATLDAEKFSEYFDFAPIFRIPGRRYPIHATQPPGDVLIFLTGQEEIEACEELLRQRTRGLGSKIGELVLAPIYANLPSDMQARIFEPTPAGARKVVIATNIAETSLTIDGIKYVIDPGFCKQNAYNPRTGVESLQVVPISKASALQRAGRAGRTAPGKCFRLYTAWAYAHELEDNTSLGINDLINFDFMDPPPTETLLRALEQLYALGALNDRGELTTLGRKMAEFPVDPQLAKALLVQRALWRDKQVHADNAHRAFHRGGVGDHVALLNCFNAWAESGFATQWCYENFVQVRSMKRARDIRDQILGLMERCEVELLSNVGDVEAIRKAVTAGFFYHTASLQRNGTYRTIKNPQSVSIHPSSGLVELLPRWVVYHELVLTSKEYMRIVSEIKPEWLVEIAPHYYSKKEIMEQASKKLPKQLGKAAEVS</sequence>
<comment type="similarity">
    <text evidence="1">Belongs to the DEAD box helicase family. DEAH subfamily.</text>
</comment>
<dbReference type="GO" id="GO:0008380">
    <property type="term" value="P:RNA splicing"/>
    <property type="evidence" value="ECO:0007669"/>
    <property type="project" value="UniProtKB-KW"/>
</dbReference>
<dbReference type="Pfam" id="PF07717">
    <property type="entry name" value="OB_NTP_bind"/>
    <property type="match status" value="1"/>
</dbReference>
<dbReference type="FunFam" id="3.40.50.300:FF:000007">
    <property type="entry name" value="Pre-mRNA-splicing factor ATP-dependent RNA helicase"/>
    <property type="match status" value="1"/>
</dbReference>
<evidence type="ECO:0000256" key="7">
    <source>
        <dbReference type="ARBA" id="ARBA00022806"/>
    </source>
</evidence>
<keyword evidence="8" id="KW-0067">ATP-binding</keyword>
<dbReference type="AlphaFoldDB" id="A0AAD9IJL8"/>
<dbReference type="GO" id="GO:0071013">
    <property type="term" value="C:catalytic step 2 spliceosome"/>
    <property type="evidence" value="ECO:0007669"/>
    <property type="project" value="TreeGrafter"/>
</dbReference>
<feature type="region of interest" description="Disordered" evidence="12">
    <location>
        <begin position="106"/>
        <end position="155"/>
    </location>
</feature>
<dbReference type="InterPro" id="IPR014001">
    <property type="entry name" value="Helicase_ATP-bd"/>
</dbReference>
<dbReference type="PROSITE" id="PS51194">
    <property type="entry name" value="HELICASE_CTER"/>
    <property type="match status" value="1"/>
</dbReference>
<dbReference type="SMART" id="SM00847">
    <property type="entry name" value="HA2"/>
    <property type="match status" value="1"/>
</dbReference>
<dbReference type="InterPro" id="IPR001650">
    <property type="entry name" value="Helicase_C-like"/>
</dbReference>
<evidence type="ECO:0000256" key="9">
    <source>
        <dbReference type="ARBA" id="ARBA00023187"/>
    </source>
</evidence>
<evidence type="ECO:0000256" key="2">
    <source>
        <dbReference type="ARBA" id="ARBA00012552"/>
    </source>
</evidence>
<keyword evidence="3" id="KW-0507">mRNA processing</keyword>
<comment type="caution">
    <text evidence="15">The sequence shown here is derived from an EMBL/GenBank/DDBJ whole genome shotgun (WGS) entry which is preliminary data.</text>
</comment>
<evidence type="ECO:0000256" key="8">
    <source>
        <dbReference type="ARBA" id="ARBA00022840"/>
    </source>
</evidence>
<dbReference type="CDD" id="cd18791">
    <property type="entry name" value="SF2_C_RHA"/>
    <property type="match status" value="1"/>
</dbReference>
<dbReference type="Gene3D" id="1.20.120.1080">
    <property type="match status" value="1"/>
</dbReference>
<dbReference type="PANTHER" id="PTHR18934">
    <property type="entry name" value="ATP-DEPENDENT RNA HELICASE"/>
    <property type="match status" value="1"/>
</dbReference>
<dbReference type="PROSITE" id="PS00690">
    <property type="entry name" value="DEAH_ATP_HELICASE"/>
    <property type="match status" value="1"/>
</dbReference>
<evidence type="ECO:0000256" key="1">
    <source>
        <dbReference type="ARBA" id="ARBA00008792"/>
    </source>
</evidence>
<reference evidence="15" key="1">
    <citation type="submission" date="2021-01" db="EMBL/GenBank/DDBJ databases">
        <authorList>
            <person name="Eckstrom K.M.E."/>
        </authorList>
    </citation>
    <scope>NUCLEOTIDE SEQUENCE</scope>
    <source>
        <strain evidence="15">UVCC 0001</strain>
    </source>
</reference>
<keyword evidence="9" id="KW-0508">mRNA splicing</keyword>
<dbReference type="GO" id="GO:0006397">
    <property type="term" value="P:mRNA processing"/>
    <property type="evidence" value="ECO:0007669"/>
    <property type="project" value="UniProtKB-KW"/>
</dbReference>
<keyword evidence="16" id="KW-1185">Reference proteome</keyword>
<dbReference type="InterPro" id="IPR027417">
    <property type="entry name" value="P-loop_NTPase"/>
</dbReference>
<keyword evidence="5" id="KW-0547">Nucleotide-binding</keyword>
<dbReference type="InterPro" id="IPR011709">
    <property type="entry name" value="DEAD-box_helicase_OB_fold"/>
</dbReference>
<dbReference type="SUPFAM" id="SSF52540">
    <property type="entry name" value="P-loop containing nucleoside triphosphate hydrolases"/>
    <property type="match status" value="1"/>
</dbReference>
<gene>
    <name evidence="15" type="ORF">QBZ16_002036</name>
</gene>
<dbReference type="InterPro" id="IPR007502">
    <property type="entry name" value="Helicase-assoc_dom"/>
</dbReference>
<evidence type="ECO:0000313" key="16">
    <source>
        <dbReference type="Proteomes" id="UP001255856"/>
    </source>
</evidence>
<dbReference type="SMART" id="SM00490">
    <property type="entry name" value="HELICc"/>
    <property type="match status" value="1"/>
</dbReference>
<comment type="catalytic activity">
    <reaction evidence="10">
        <text>ATP + H2O = ADP + phosphate + H(+)</text>
        <dbReference type="Rhea" id="RHEA:13065"/>
        <dbReference type="ChEBI" id="CHEBI:15377"/>
        <dbReference type="ChEBI" id="CHEBI:15378"/>
        <dbReference type="ChEBI" id="CHEBI:30616"/>
        <dbReference type="ChEBI" id="CHEBI:43474"/>
        <dbReference type="ChEBI" id="CHEBI:456216"/>
        <dbReference type="EC" id="3.6.4.13"/>
    </reaction>
</comment>
<keyword evidence="6" id="KW-0378">Hydrolase</keyword>
<evidence type="ECO:0000313" key="15">
    <source>
        <dbReference type="EMBL" id="KAK2079641.1"/>
    </source>
</evidence>
<dbReference type="InterPro" id="IPR048333">
    <property type="entry name" value="HA2_WH"/>
</dbReference>
<evidence type="ECO:0000256" key="4">
    <source>
        <dbReference type="ARBA" id="ARBA00022728"/>
    </source>
</evidence>
<dbReference type="EC" id="3.6.4.13" evidence="2"/>
<dbReference type="EMBL" id="JASFZW010000002">
    <property type="protein sequence ID" value="KAK2079641.1"/>
    <property type="molecule type" value="Genomic_DNA"/>
</dbReference>
<dbReference type="SMART" id="SM00487">
    <property type="entry name" value="DEXDc"/>
    <property type="match status" value="1"/>
</dbReference>
<evidence type="ECO:0000259" key="14">
    <source>
        <dbReference type="PROSITE" id="PS51194"/>
    </source>
</evidence>
<dbReference type="PROSITE" id="PS51192">
    <property type="entry name" value="HELICASE_ATP_BIND_1"/>
    <property type="match status" value="1"/>
</dbReference>
<accession>A0AAD9IJL8</accession>
<dbReference type="Pfam" id="PF04408">
    <property type="entry name" value="WHD_HA2"/>
    <property type="match status" value="1"/>
</dbReference>
<dbReference type="GO" id="GO:0003724">
    <property type="term" value="F:RNA helicase activity"/>
    <property type="evidence" value="ECO:0007669"/>
    <property type="project" value="UniProtKB-EC"/>
</dbReference>
<proteinExistence type="inferred from homology"/>
<dbReference type="Pfam" id="PF00271">
    <property type="entry name" value="Helicase_C"/>
    <property type="match status" value="1"/>
</dbReference>
<keyword evidence="11" id="KW-0175">Coiled coil</keyword>
<dbReference type="PANTHER" id="PTHR18934:SF83">
    <property type="entry name" value="PRE-MRNA-SPLICING FACTOR ATP-DEPENDENT RNA HELICASE DHX16"/>
    <property type="match status" value="1"/>
</dbReference>
<evidence type="ECO:0000256" key="5">
    <source>
        <dbReference type="ARBA" id="ARBA00022741"/>
    </source>
</evidence>
<dbReference type="GO" id="GO:0005524">
    <property type="term" value="F:ATP binding"/>
    <property type="evidence" value="ECO:0007669"/>
    <property type="project" value="UniProtKB-KW"/>
</dbReference>
<evidence type="ECO:0000256" key="11">
    <source>
        <dbReference type="SAM" id="Coils"/>
    </source>
</evidence>
<evidence type="ECO:0000259" key="13">
    <source>
        <dbReference type="PROSITE" id="PS51192"/>
    </source>
</evidence>
<feature type="domain" description="Helicase C-terminal" evidence="14">
    <location>
        <begin position="557"/>
        <end position="740"/>
    </location>
</feature>
<evidence type="ECO:0000256" key="3">
    <source>
        <dbReference type="ARBA" id="ARBA00022664"/>
    </source>
</evidence>
<feature type="compositionally biased region" description="Basic residues" evidence="12">
    <location>
        <begin position="126"/>
        <end position="135"/>
    </location>
</feature>
<name>A0AAD9IJL8_PROWI</name>
<evidence type="ECO:0000256" key="10">
    <source>
        <dbReference type="ARBA" id="ARBA00047984"/>
    </source>
</evidence>
<dbReference type="GO" id="GO:0003723">
    <property type="term" value="F:RNA binding"/>
    <property type="evidence" value="ECO:0007669"/>
    <property type="project" value="TreeGrafter"/>
</dbReference>
<keyword evidence="7" id="KW-0347">Helicase</keyword>
<organism evidence="15 16">
    <name type="scientific">Prototheca wickerhamii</name>
    <dbReference type="NCBI Taxonomy" id="3111"/>
    <lineage>
        <taxon>Eukaryota</taxon>
        <taxon>Viridiplantae</taxon>
        <taxon>Chlorophyta</taxon>
        <taxon>core chlorophytes</taxon>
        <taxon>Trebouxiophyceae</taxon>
        <taxon>Chlorellales</taxon>
        <taxon>Chlorellaceae</taxon>
        <taxon>Prototheca</taxon>
    </lineage>
</organism>
<dbReference type="Gene3D" id="3.40.50.300">
    <property type="entry name" value="P-loop containing nucleotide triphosphate hydrolases"/>
    <property type="match status" value="2"/>
</dbReference>